<feature type="transmembrane region" description="Helical" evidence="1">
    <location>
        <begin position="171"/>
        <end position="194"/>
    </location>
</feature>
<dbReference type="RefSeq" id="WP_011322098.1">
    <property type="nucleotide sequence ID" value="NC_007426.1"/>
</dbReference>
<dbReference type="Proteomes" id="UP000002698">
    <property type="component" value="Chromosome"/>
</dbReference>
<sequence>MSVRLYLRSPLALAWTLLAVVLVGAVVLGGWLLAAALTPAAAAGSELLGGLLSLGIGVVAVALAAVLWVPAGAAIAYIVGHRARGRSVSAGATNAALRRHRVDIYRWCKTRVAVVDRLAERLLDEADVSRTEVAAGCGPYVVPALLLDAPRLPAAVERANRVVPNPGRQRLLYRGTAATFAAAAVVAIPGVVVRGGVDEFVGGAVLAVAVVGAVVTAALDAAWRASTYAQAATEDGFVG</sequence>
<name>A0A1U7EU37_NATPD</name>
<dbReference type="EMBL" id="CR936257">
    <property type="protein sequence ID" value="CAI48462.1"/>
    <property type="molecule type" value="Genomic_DNA"/>
</dbReference>
<evidence type="ECO:0000313" key="2">
    <source>
        <dbReference type="EMBL" id="CAI48462.1"/>
    </source>
</evidence>
<keyword evidence="1" id="KW-0812">Transmembrane</keyword>
<dbReference type="AlphaFoldDB" id="A0A1U7EU37"/>
<keyword evidence="1" id="KW-0472">Membrane</keyword>
<feature type="transmembrane region" description="Helical" evidence="1">
    <location>
        <begin position="12"/>
        <end position="34"/>
    </location>
</feature>
<evidence type="ECO:0000256" key="1">
    <source>
        <dbReference type="SAM" id="Phobius"/>
    </source>
</evidence>
<keyword evidence="3" id="KW-1185">Reference proteome</keyword>
<proteinExistence type="predicted"/>
<feature type="transmembrane region" description="Helical" evidence="1">
    <location>
        <begin position="200"/>
        <end position="219"/>
    </location>
</feature>
<accession>A0A1U7EU37</accession>
<dbReference type="OrthoDB" id="242855at2157"/>
<dbReference type="KEGG" id="nph:NP_0742A"/>
<reference evidence="2 3" key="1">
    <citation type="journal article" date="2005" name="Genome Res.">
        <title>Living with two extremes: conclusions from the genome sequence of Natronomonas pharaonis.</title>
        <authorList>
            <person name="Falb M."/>
            <person name="Pfeiffer F."/>
            <person name="Palm P."/>
            <person name="Rodewald K."/>
            <person name="Hickmann V."/>
            <person name="Tittor J."/>
            <person name="Oesterhelt D."/>
        </authorList>
    </citation>
    <scope>NUCLEOTIDE SEQUENCE [LARGE SCALE GENOMIC DNA]</scope>
    <source>
        <strain evidence="3">ATCC 35678 / DSM 2160 / CIP 103997 / JCM 8858 / NBRC 14720 / NCIMB 2260 / Gabara</strain>
    </source>
</reference>
<feature type="transmembrane region" description="Helical" evidence="1">
    <location>
        <begin position="54"/>
        <end position="79"/>
    </location>
</feature>
<dbReference type="HOGENOM" id="CLU_1105235_0_0_2"/>
<dbReference type="EnsemblBacteria" id="CAI48462">
    <property type="protein sequence ID" value="CAI48462"/>
    <property type="gene ID" value="NP_0742A"/>
</dbReference>
<dbReference type="STRING" id="348780.NP_0742A"/>
<protein>
    <submittedName>
        <fullName evidence="2">Uncharacterized protein</fullName>
    </submittedName>
</protein>
<dbReference type="eggNOG" id="arCOG14780">
    <property type="taxonomic scope" value="Archaea"/>
</dbReference>
<dbReference type="GeneID" id="3700950"/>
<gene>
    <name evidence="2" type="ordered locus">NP_0742A</name>
</gene>
<keyword evidence="1" id="KW-1133">Transmembrane helix</keyword>
<organism evidence="2 3">
    <name type="scientific">Natronomonas pharaonis (strain ATCC 35678 / DSM 2160 / CIP 103997 / JCM 8858 / NBRC 14720 / NCIMB 2260 / Gabara)</name>
    <name type="common">Halobacterium pharaonis</name>
    <dbReference type="NCBI Taxonomy" id="348780"/>
    <lineage>
        <taxon>Archaea</taxon>
        <taxon>Methanobacteriati</taxon>
        <taxon>Methanobacteriota</taxon>
        <taxon>Stenosarchaea group</taxon>
        <taxon>Halobacteria</taxon>
        <taxon>Halobacteriales</taxon>
        <taxon>Natronomonadaceae</taxon>
        <taxon>Natronomonas</taxon>
    </lineage>
</organism>
<evidence type="ECO:0000313" key="3">
    <source>
        <dbReference type="Proteomes" id="UP000002698"/>
    </source>
</evidence>